<comment type="catalytic activity">
    <reaction evidence="7">
        <text>L-threonyl-[protein] + ATP = O-phospho-L-threonyl-[protein] + ADP + H(+)</text>
        <dbReference type="Rhea" id="RHEA:46608"/>
        <dbReference type="Rhea" id="RHEA-COMP:11060"/>
        <dbReference type="Rhea" id="RHEA-COMP:11605"/>
        <dbReference type="ChEBI" id="CHEBI:15378"/>
        <dbReference type="ChEBI" id="CHEBI:30013"/>
        <dbReference type="ChEBI" id="CHEBI:30616"/>
        <dbReference type="ChEBI" id="CHEBI:61977"/>
        <dbReference type="ChEBI" id="CHEBI:456216"/>
        <dbReference type="EC" id="2.7.11.1"/>
    </reaction>
</comment>
<keyword evidence="11" id="KW-1133">Transmembrane helix</keyword>
<dbReference type="InterPro" id="IPR011009">
    <property type="entry name" value="Kinase-like_dom_sf"/>
</dbReference>
<dbReference type="InterPro" id="IPR000719">
    <property type="entry name" value="Prot_kinase_dom"/>
</dbReference>
<dbReference type="PANTHER" id="PTHR24363">
    <property type="entry name" value="SERINE/THREONINE PROTEIN KINASE"/>
    <property type="match status" value="1"/>
</dbReference>
<evidence type="ECO:0000313" key="13">
    <source>
        <dbReference type="EMBL" id="MDB9538854.1"/>
    </source>
</evidence>
<dbReference type="PROSITE" id="PS00108">
    <property type="entry name" value="PROTEIN_KINASE_ST"/>
    <property type="match status" value="1"/>
</dbReference>
<evidence type="ECO:0000313" key="14">
    <source>
        <dbReference type="Proteomes" id="UP001212499"/>
    </source>
</evidence>
<dbReference type="Gene3D" id="1.10.510.10">
    <property type="entry name" value="Transferase(Phosphotransferase) domain 1"/>
    <property type="match status" value="1"/>
</dbReference>
<keyword evidence="11" id="KW-0472">Membrane</keyword>
<evidence type="ECO:0000256" key="10">
    <source>
        <dbReference type="SAM" id="MobiDB-lite"/>
    </source>
</evidence>
<feature type="region of interest" description="Disordered" evidence="10">
    <location>
        <begin position="356"/>
        <end position="416"/>
    </location>
</feature>
<keyword evidence="6 9" id="KW-0067">ATP-binding</keyword>
<evidence type="ECO:0000256" key="11">
    <source>
        <dbReference type="SAM" id="Phobius"/>
    </source>
</evidence>
<evidence type="ECO:0000259" key="12">
    <source>
        <dbReference type="PROSITE" id="PS50011"/>
    </source>
</evidence>
<comment type="caution">
    <text evidence="13">The sequence shown here is derived from an EMBL/GenBank/DDBJ whole genome shotgun (WGS) entry which is preliminary data.</text>
</comment>
<dbReference type="Proteomes" id="UP001212499">
    <property type="component" value="Unassembled WGS sequence"/>
</dbReference>
<dbReference type="CDD" id="cd14014">
    <property type="entry name" value="STKc_PknB_like"/>
    <property type="match status" value="1"/>
</dbReference>
<accession>A0ABT5APM2</accession>
<dbReference type="EC" id="2.7.11.1" evidence="1"/>
<evidence type="ECO:0000256" key="5">
    <source>
        <dbReference type="ARBA" id="ARBA00022777"/>
    </source>
</evidence>
<name>A0ABT5APM2_9CYAN</name>
<dbReference type="SMART" id="SM00220">
    <property type="entry name" value="S_TKc"/>
    <property type="match status" value="1"/>
</dbReference>
<dbReference type="RefSeq" id="WP_271731510.1">
    <property type="nucleotide sequence ID" value="NZ_JANQDP010000052.1"/>
</dbReference>
<sequence length="526" mass="58349">MQNLLLNRYEIVSPLGSGGFGETFLARDTQIPSQRLVVLKRLKPATQSHHTSTEMIEKLFGKEAEVLEELGSHCSQIPTLLSYFADQGQFYLVQEYIEGKNLAQVGIISSEQAVAILTSLLNTLKYIHSKNIIHRDIKPENIILRDSDRLPVLIDFGAVKETMGAVTLGSGSTISSVIVGTRGFMAPEQSAGRTVFSTDLYALGLTMIYTLTGKLPIEFDTSQLTGELDWHSHVPNLEPKLAKVLDKSIKLDLSSRYRTAAEMYQDLHLVENNTSILPPSHLNTVIISPKSDTLPQTLINTEVESKQIPTEKTAKFSNLKLRMIIITVVLTALGLGGGFFVTREILEAQQNAAQAQQEKQEAEQKRLEAEQRAAQAEREKQEAEQKRLEAEKQQAQEQRQRLAAEARQAREERQRLAAERKRLESLASTYVASVNTATSNTTIRNSNSSLTRRSTCGHPYVSGADWWAVKGPSSALSTVKNNYCGDALIVGKETQAASFTSEMDARSFANSLSNESGYQFWVTKSR</sequence>
<dbReference type="GO" id="GO:0016301">
    <property type="term" value="F:kinase activity"/>
    <property type="evidence" value="ECO:0007669"/>
    <property type="project" value="UniProtKB-KW"/>
</dbReference>
<evidence type="ECO:0000256" key="3">
    <source>
        <dbReference type="ARBA" id="ARBA00022679"/>
    </source>
</evidence>
<feature type="compositionally biased region" description="Basic and acidic residues" evidence="10">
    <location>
        <begin position="358"/>
        <end position="416"/>
    </location>
</feature>
<evidence type="ECO:0000256" key="1">
    <source>
        <dbReference type="ARBA" id="ARBA00012513"/>
    </source>
</evidence>
<evidence type="ECO:0000256" key="7">
    <source>
        <dbReference type="ARBA" id="ARBA00047899"/>
    </source>
</evidence>
<evidence type="ECO:0000256" key="2">
    <source>
        <dbReference type="ARBA" id="ARBA00022527"/>
    </source>
</evidence>
<evidence type="ECO:0000256" key="9">
    <source>
        <dbReference type="PROSITE-ProRule" id="PRU10141"/>
    </source>
</evidence>
<keyword evidence="14" id="KW-1185">Reference proteome</keyword>
<reference evidence="13 14" key="1">
    <citation type="submission" date="2023-01" db="EMBL/GenBank/DDBJ databases">
        <title>Genomes from the Australian National Cyanobacteria Reference Collection.</title>
        <authorList>
            <person name="Willis A."/>
            <person name="Lee E.M.F."/>
        </authorList>
    </citation>
    <scope>NUCLEOTIDE SEQUENCE [LARGE SCALE GENOMIC DNA]</scope>
    <source>
        <strain evidence="13 14">CS-1033</strain>
    </source>
</reference>
<feature type="transmembrane region" description="Helical" evidence="11">
    <location>
        <begin position="321"/>
        <end position="341"/>
    </location>
</feature>
<keyword evidence="4 9" id="KW-0547">Nucleotide-binding</keyword>
<keyword evidence="3" id="KW-0808">Transferase</keyword>
<evidence type="ECO:0000256" key="6">
    <source>
        <dbReference type="ARBA" id="ARBA00022840"/>
    </source>
</evidence>
<comment type="catalytic activity">
    <reaction evidence="8">
        <text>L-seryl-[protein] + ATP = O-phospho-L-seryl-[protein] + ADP + H(+)</text>
        <dbReference type="Rhea" id="RHEA:17989"/>
        <dbReference type="Rhea" id="RHEA-COMP:9863"/>
        <dbReference type="Rhea" id="RHEA-COMP:11604"/>
        <dbReference type="ChEBI" id="CHEBI:15378"/>
        <dbReference type="ChEBI" id="CHEBI:29999"/>
        <dbReference type="ChEBI" id="CHEBI:30616"/>
        <dbReference type="ChEBI" id="CHEBI:83421"/>
        <dbReference type="ChEBI" id="CHEBI:456216"/>
        <dbReference type="EC" id="2.7.11.1"/>
    </reaction>
</comment>
<keyword evidence="5 13" id="KW-0418">Kinase</keyword>
<dbReference type="Pfam" id="PF00069">
    <property type="entry name" value="Pkinase"/>
    <property type="match status" value="1"/>
</dbReference>
<protein>
    <recommendedName>
        <fullName evidence="1">non-specific serine/threonine protein kinase</fullName>
        <ecNumber evidence="1">2.7.11.1</ecNumber>
    </recommendedName>
</protein>
<gene>
    <name evidence="13" type="ORF">PN457_04130</name>
</gene>
<dbReference type="EMBL" id="JAQMUH010000053">
    <property type="protein sequence ID" value="MDB9538854.1"/>
    <property type="molecule type" value="Genomic_DNA"/>
</dbReference>
<evidence type="ECO:0000256" key="4">
    <source>
        <dbReference type="ARBA" id="ARBA00022741"/>
    </source>
</evidence>
<dbReference type="PROSITE" id="PS00107">
    <property type="entry name" value="PROTEIN_KINASE_ATP"/>
    <property type="match status" value="1"/>
</dbReference>
<dbReference type="InterPro" id="IPR017441">
    <property type="entry name" value="Protein_kinase_ATP_BS"/>
</dbReference>
<proteinExistence type="predicted"/>
<evidence type="ECO:0000256" key="8">
    <source>
        <dbReference type="ARBA" id="ARBA00048679"/>
    </source>
</evidence>
<keyword evidence="2" id="KW-0723">Serine/threonine-protein kinase</keyword>
<feature type="domain" description="Protein kinase" evidence="12">
    <location>
        <begin position="9"/>
        <end position="269"/>
    </location>
</feature>
<feature type="binding site" evidence="9">
    <location>
        <position position="40"/>
    </location>
    <ligand>
        <name>ATP</name>
        <dbReference type="ChEBI" id="CHEBI:30616"/>
    </ligand>
</feature>
<dbReference type="InterPro" id="IPR008271">
    <property type="entry name" value="Ser/Thr_kinase_AS"/>
</dbReference>
<keyword evidence="11" id="KW-0812">Transmembrane</keyword>
<dbReference type="PROSITE" id="PS50011">
    <property type="entry name" value="PROTEIN_KINASE_DOM"/>
    <property type="match status" value="1"/>
</dbReference>
<dbReference type="SUPFAM" id="SSF56112">
    <property type="entry name" value="Protein kinase-like (PK-like)"/>
    <property type="match status" value="1"/>
</dbReference>
<dbReference type="PANTHER" id="PTHR24363:SF0">
    <property type="entry name" value="SERINE_THREONINE KINASE LIKE DOMAIN CONTAINING 1"/>
    <property type="match status" value="1"/>
</dbReference>
<organism evidence="13 14">
    <name type="scientific">Anabaenopsis arnoldii</name>
    <dbReference type="NCBI Taxonomy" id="2152938"/>
    <lineage>
        <taxon>Bacteria</taxon>
        <taxon>Bacillati</taxon>
        <taxon>Cyanobacteriota</taxon>
        <taxon>Cyanophyceae</taxon>
        <taxon>Nostocales</taxon>
        <taxon>Nodulariaceae</taxon>
        <taxon>Anabaenopsis</taxon>
    </lineage>
</organism>